<feature type="transmembrane region" description="Helical" evidence="6">
    <location>
        <begin position="97"/>
        <end position="121"/>
    </location>
</feature>
<dbReference type="SUPFAM" id="SSF109755">
    <property type="entry name" value="PhoU-like"/>
    <property type="match status" value="1"/>
</dbReference>
<dbReference type="PANTHER" id="PTHR10010:SF46">
    <property type="entry name" value="SODIUM-DEPENDENT PHOSPHATE TRANSPORT PROTEIN 2B"/>
    <property type="match status" value="1"/>
</dbReference>
<gene>
    <name evidence="8" type="ORF">J2Z76_001408</name>
</gene>
<evidence type="ECO:0000259" key="7">
    <source>
        <dbReference type="Pfam" id="PF01895"/>
    </source>
</evidence>
<evidence type="ECO:0000256" key="6">
    <source>
        <dbReference type="SAM" id="Phobius"/>
    </source>
</evidence>
<dbReference type="InterPro" id="IPR038078">
    <property type="entry name" value="PhoU-like_sf"/>
</dbReference>
<keyword evidence="3 6" id="KW-0812">Transmembrane</keyword>
<evidence type="ECO:0000256" key="4">
    <source>
        <dbReference type="ARBA" id="ARBA00022989"/>
    </source>
</evidence>
<keyword evidence="4 6" id="KW-1133">Transmembrane helix</keyword>
<feature type="transmembrane region" description="Helical" evidence="6">
    <location>
        <begin position="167"/>
        <end position="187"/>
    </location>
</feature>
<organism evidence="8 9">
    <name type="scientific">Sedimentibacter acidaminivorans</name>
    <dbReference type="NCBI Taxonomy" id="913099"/>
    <lineage>
        <taxon>Bacteria</taxon>
        <taxon>Bacillati</taxon>
        <taxon>Bacillota</taxon>
        <taxon>Tissierellia</taxon>
        <taxon>Sedimentibacter</taxon>
    </lineage>
</organism>
<dbReference type="InterPro" id="IPR003841">
    <property type="entry name" value="Na/Pi_transpt"/>
</dbReference>
<dbReference type="EMBL" id="JAGGKS010000003">
    <property type="protein sequence ID" value="MBP1925549.1"/>
    <property type="molecule type" value="Genomic_DNA"/>
</dbReference>
<comment type="subcellular location">
    <subcellularLocation>
        <location evidence="1">Cell membrane</location>
        <topology evidence="1">Multi-pass membrane protein</topology>
    </subcellularLocation>
</comment>
<feature type="transmembrane region" description="Helical" evidence="6">
    <location>
        <begin position="276"/>
        <end position="294"/>
    </location>
</feature>
<dbReference type="InterPro" id="IPR026022">
    <property type="entry name" value="PhoU_dom"/>
</dbReference>
<feature type="transmembrane region" description="Helical" evidence="6">
    <location>
        <begin position="52"/>
        <end position="76"/>
    </location>
</feature>
<keyword evidence="5 6" id="KW-0472">Membrane</keyword>
<comment type="caution">
    <text evidence="8">The sequence shown here is derived from an EMBL/GenBank/DDBJ whole genome shotgun (WGS) entry which is preliminary data.</text>
</comment>
<dbReference type="NCBIfam" id="TIGR00704">
    <property type="entry name" value="NaPi_cotrn_rel"/>
    <property type="match status" value="1"/>
</dbReference>
<sequence length="542" mass="59330">MDIAISLIGGLGLFLFGMNYMGDGLQKAAGNKMKNLLAALTKNNFTGLLVGTLVTAVIQSSSATTVMTIGFVNAGLMNLNQAIGIIMGANIGTTTTALLVSLDITKLATLFVGIGVFVYLSSKKKKIKNIAEVIIGFGILFVGMDLMKSAMEPMKNSSLFIDAMTKFTNPLLGILVGFSMTAILQSSSATTGLLIALSASGGVTLGMAYPVIFGQNIGTCVTAMLSSIGANKTAKRAAVIHLLFNIIGTLIFIIFLSRPIQALVLEIVPSYVPKQIAVAHILFNIINVIILFPFSKYLVRASEIIVKGGNEDDKENVVKYIDQRLLATPPIALTQASKELLRLGRMVQNQFEISSDAFVNKNETSVYEVFEIEKRVNALTKLILEYLVKLDKESLTDDEKDKLVTMMNTLNDLERVGDHADNIAELALYKIENNVSFSESANQEFMEMYDLTNEVFELSLDALSTIDCDDCHMVLNRDKEIDNMFKLLRKNHIDRLNNRICEPNSGVIFLDTISNLERIGDHSSNIAITILEVINKKNKIIL</sequence>
<feature type="transmembrane region" description="Helical" evidence="6">
    <location>
        <begin position="127"/>
        <end position="146"/>
    </location>
</feature>
<dbReference type="Gene3D" id="1.20.58.220">
    <property type="entry name" value="Phosphate transport system protein phou homolog 2, domain 2"/>
    <property type="match status" value="1"/>
</dbReference>
<proteinExistence type="predicted"/>
<dbReference type="Pfam" id="PF01895">
    <property type="entry name" value="PhoU"/>
    <property type="match status" value="2"/>
</dbReference>
<evidence type="ECO:0000313" key="9">
    <source>
        <dbReference type="Proteomes" id="UP001519342"/>
    </source>
</evidence>
<evidence type="ECO:0000313" key="8">
    <source>
        <dbReference type="EMBL" id="MBP1925549.1"/>
    </source>
</evidence>
<feature type="transmembrane region" description="Helical" evidence="6">
    <location>
        <begin position="237"/>
        <end position="256"/>
    </location>
</feature>
<protein>
    <submittedName>
        <fullName evidence="8">Phosphate:Na+ symporter</fullName>
    </submittedName>
</protein>
<dbReference type="RefSeq" id="WP_209511275.1">
    <property type="nucleotide sequence ID" value="NZ_JAGGKS010000003.1"/>
</dbReference>
<name>A0ABS4GCZ1_9FIRM</name>
<evidence type="ECO:0000256" key="2">
    <source>
        <dbReference type="ARBA" id="ARBA00022475"/>
    </source>
</evidence>
<keyword evidence="9" id="KW-1185">Reference proteome</keyword>
<reference evidence="8 9" key="1">
    <citation type="submission" date="2021-03" db="EMBL/GenBank/DDBJ databases">
        <title>Genomic Encyclopedia of Type Strains, Phase IV (KMG-IV): sequencing the most valuable type-strain genomes for metagenomic binning, comparative biology and taxonomic classification.</title>
        <authorList>
            <person name="Goeker M."/>
        </authorList>
    </citation>
    <scope>NUCLEOTIDE SEQUENCE [LARGE SCALE GENOMIC DNA]</scope>
    <source>
        <strain evidence="8 9">DSM 24004</strain>
    </source>
</reference>
<evidence type="ECO:0000256" key="3">
    <source>
        <dbReference type="ARBA" id="ARBA00022692"/>
    </source>
</evidence>
<feature type="domain" description="PhoU" evidence="7">
    <location>
        <begin position="340"/>
        <end position="426"/>
    </location>
</feature>
<keyword evidence="2" id="KW-1003">Cell membrane</keyword>
<dbReference type="Proteomes" id="UP001519342">
    <property type="component" value="Unassembled WGS sequence"/>
</dbReference>
<dbReference type="Pfam" id="PF02690">
    <property type="entry name" value="Na_Pi_cotrans"/>
    <property type="match status" value="2"/>
</dbReference>
<accession>A0ABS4GCZ1</accession>
<evidence type="ECO:0000256" key="5">
    <source>
        <dbReference type="ARBA" id="ARBA00023136"/>
    </source>
</evidence>
<dbReference type="PANTHER" id="PTHR10010">
    <property type="entry name" value="SOLUTE CARRIER FAMILY 34 SODIUM PHOSPHATE , MEMBER 2-RELATED"/>
    <property type="match status" value="1"/>
</dbReference>
<dbReference type="InterPro" id="IPR004633">
    <property type="entry name" value="NaPi_cotrn-rel/YqeW-like"/>
</dbReference>
<evidence type="ECO:0000256" key="1">
    <source>
        <dbReference type="ARBA" id="ARBA00004651"/>
    </source>
</evidence>
<feature type="domain" description="PhoU" evidence="7">
    <location>
        <begin position="446"/>
        <end position="527"/>
    </location>
</feature>
<dbReference type="NCBIfam" id="NF037997">
    <property type="entry name" value="Na_Pi_symport"/>
    <property type="match status" value="1"/>
</dbReference>